<keyword evidence="2" id="KW-0175">Coiled coil</keyword>
<feature type="domain" description="Multidrug resistance protein MdtA-like barrel-sandwich hybrid" evidence="4">
    <location>
        <begin position="72"/>
        <end position="208"/>
    </location>
</feature>
<comment type="similarity">
    <text evidence="1">Belongs to the membrane fusion protein (MFP) (TC 8.A.1) family.</text>
</comment>
<feature type="domain" description="Multidrug resistance protein MdtA-like beta-barrel" evidence="5">
    <location>
        <begin position="219"/>
        <end position="298"/>
    </location>
</feature>
<evidence type="ECO:0000259" key="4">
    <source>
        <dbReference type="Pfam" id="PF25917"/>
    </source>
</evidence>
<dbReference type="SUPFAM" id="SSF111369">
    <property type="entry name" value="HlyD-like secretion proteins"/>
    <property type="match status" value="1"/>
</dbReference>
<dbReference type="Pfam" id="PF25876">
    <property type="entry name" value="HH_MFP_RND"/>
    <property type="match status" value="1"/>
</dbReference>
<evidence type="ECO:0000313" key="6">
    <source>
        <dbReference type="EMBL" id="AEI49206.1"/>
    </source>
</evidence>
<dbReference type="GO" id="GO:0022857">
    <property type="term" value="F:transmembrane transporter activity"/>
    <property type="evidence" value="ECO:0007669"/>
    <property type="project" value="InterPro"/>
</dbReference>
<accession>A0A7U3ZL63</accession>
<evidence type="ECO:0000256" key="2">
    <source>
        <dbReference type="SAM" id="Coils"/>
    </source>
</evidence>
<dbReference type="GO" id="GO:0030313">
    <property type="term" value="C:cell envelope"/>
    <property type="evidence" value="ECO:0007669"/>
    <property type="project" value="UniProtKB-SubCell"/>
</dbReference>
<dbReference type="PANTHER" id="PTHR30158">
    <property type="entry name" value="ACRA/E-RELATED COMPONENT OF DRUG EFFLUX TRANSPORTER"/>
    <property type="match status" value="1"/>
</dbReference>
<dbReference type="InterPro" id="IPR058625">
    <property type="entry name" value="MdtA-like_BSH"/>
</dbReference>
<dbReference type="PANTHER" id="PTHR30158:SF23">
    <property type="entry name" value="MULTIDRUG RESISTANCE PROTEIN MEXA"/>
    <property type="match status" value="1"/>
</dbReference>
<dbReference type="InterPro" id="IPR058624">
    <property type="entry name" value="MdtA-like_HH"/>
</dbReference>
<name>A0A7U3ZL63_RUNSL</name>
<keyword evidence="7" id="KW-1185">Reference proteome</keyword>
<dbReference type="AlphaFoldDB" id="A0A7U3ZL63"/>
<dbReference type="EMBL" id="CP002859">
    <property type="protein sequence ID" value="AEI49206.1"/>
    <property type="molecule type" value="Genomic_DNA"/>
</dbReference>
<dbReference type="Pfam" id="PF25917">
    <property type="entry name" value="BSH_RND"/>
    <property type="match status" value="1"/>
</dbReference>
<feature type="coiled-coil region" evidence="2">
    <location>
        <begin position="120"/>
        <end position="178"/>
    </location>
</feature>
<dbReference type="Gene3D" id="2.40.30.170">
    <property type="match status" value="1"/>
</dbReference>
<dbReference type="GO" id="GO:0046677">
    <property type="term" value="P:response to antibiotic"/>
    <property type="evidence" value="ECO:0007669"/>
    <property type="project" value="TreeGrafter"/>
</dbReference>
<reference evidence="6 7" key="2">
    <citation type="journal article" date="2012" name="Stand. Genomic Sci.">
        <title>Complete genome sequence of the aquatic bacterium Runella slithyformis type strain (LSU 4(T)).</title>
        <authorList>
            <person name="Copeland A."/>
            <person name="Zhang X."/>
            <person name="Misra M."/>
            <person name="Lapidus A."/>
            <person name="Nolan M."/>
            <person name="Lucas S."/>
            <person name="Deshpande S."/>
            <person name="Cheng J.F."/>
            <person name="Tapia R."/>
            <person name="Goodwin L.A."/>
            <person name="Pitluck S."/>
            <person name="Liolios K."/>
            <person name="Pagani I."/>
            <person name="Ivanova N."/>
            <person name="Mikhailova N."/>
            <person name="Pati A."/>
            <person name="Chen A."/>
            <person name="Palaniappan K."/>
            <person name="Land M."/>
            <person name="Hauser L."/>
            <person name="Pan C."/>
            <person name="Jeffries C.D."/>
            <person name="Detter J.C."/>
            <person name="Brambilla E.M."/>
            <person name="Rohde M."/>
            <person name="Djao O.D."/>
            <person name="Goker M."/>
            <person name="Sikorski J."/>
            <person name="Tindall B.J."/>
            <person name="Woyke T."/>
            <person name="Bristow J."/>
            <person name="Eisen J.A."/>
            <person name="Markowitz V."/>
            <person name="Hugenholtz P."/>
            <person name="Kyrpides N.C."/>
            <person name="Klenk H.P."/>
            <person name="Mavromatis K."/>
        </authorList>
    </citation>
    <scope>NUCLEOTIDE SEQUENCE [LARGE SCALE GENOMIC DNA]</scope>
    <source>
        <strain evidence="7">ATCC 29530 / DSM 19594 / LMG 11500 / NCIMB 11436 / LSU 4</strain>
    </source>
</reference>
<organism evidence="6 7">
    <name type="scientific">Runella slithyformis (strain ATCC 29530 / DSM 19594 / LMG 11500 / NCIMB 11436 / LSU 4)</name>
    <dbReference type="NCBI Taxonomy" id="761193"/>
    <lineage>
        <taxon>Bacteria</taxon>
        <taxon>Pseudomonadati</taxon>
        <taxon>Bacteroidota</taxon>
        <taxon>Cytophagia</taxon>
        <taxon>Cytophagales</taxon>
        <taxon>Spirosomataceae</taxon>
        <taxon>Runella</taxon>
    </lineage>
</organism>
<dbReference type="Gene3D" id="1.10.287.470">
    <property type="entry name" value="Helix hairpin bin"/>
    <property type="match status" value="1"/>
</dbReference>
<dbReference type="Gene3D" id="2.40.420.20">
    <property type="match status" value="1"/>
</dbReference>
<dbReference type="Proteomes" id="UP000000493">
    <property type="component" value="Chromosome"/>
</dbReference>
<evidence type="ECO:0000313" key="7">
    <source>
        <dbReference type="Proteomes" id="UP000000493"/>
    </source>
</evidence>
<dbReference type="Gene3D" id="2.40.50.100">
    <property type="match status" value="1"/>
</dbReference>
<dbReference type="GO" id="GO:0005886">
    <property type="term" value="C:plasma membrane"/>
    <property type="evidence" value="ECO:0007669"/>
    <property type="project" value="TreeGrafter"/>
</dbReference>
<dbReference type="NCBIfam" id="TIGR01730">
    <property type="entry name" value="RND_mfp"/>
    <property type="match status" value="1"/>
</dbReference>
<proteinExistence type="inferred from homology"/>
<evidence type="ECO:0000259" key="5">
    <source>
        <dbReference type="Pfam" id="PF25944"/>
    </source>
</evidence>
<gene>
    <name evidence="6" type="ordered locus">Runsl_2814</name>
</gene>
<protein>
    <submittedName>
        <fullName evidence="6">Efflux transporter, RND family, MFP subunit</fullName>
    </submittedName>
</protein>
<evidence type="ECO:0000259" key="3">
    <source>
        <dbReference type="Pfam" id="PF25876"/>
    </source>
</evidence>
<dbReference type="InterPro" id="IPR006143">
    <property type="entry name" value="RND_pump_MFP"/>
</dbReference>
<sequence>MKVVLLLRVQNHYYMTKILPLLGLACLALYMASCSKSKEENTQKPESYQVSSPITIDTSYEIDYISDINSVRNVEIRARVKGYIEQIYVDEGKPVRKGQILFSISKNEFKEGLYQAKAMLKNAIAEAKAAELTLQNTKLLVDKNVVSKTELEMAKAKLDALNAKIDEARSHEATAEIRLARTDIRAPFDGVIDRIPNKVGSLVDEGTLMTTISDNSQMLAYFSVSEKEYLDYMENEKQTPHREVSLILANGEEHSYKGHVETLESEFNAETGSIAFRARFPNPERILKNGSTGKVRIRNQIKNALVIPQKSTFEIQDKIYVYLIDADGRIKSRNFIPKLRIPHLYVLQSGLEKSDKFVYEGTQNLREGVQIKPQFVAMQNILNQIIKN</sequence>
<dbReference type="Pfam" id="PF25944">
    <property type="entry name" value="Beta-barrel_RND"/>
    <property type="match status" value="1"/>
</dbReference>
<feature type="domain" description="Multidrug resistance protein MdtA-like alpha-helical hairpin" evidence="3">
    <location>
        <begin position="114"/>
        <end position="181"/>
    </location>
</feature>
<reference evidence="7" key="1">
    <citation type="submission" date="2011-06" db="EMBL/GenBank/DDBJ databases">
        <title>The complete genome of chromosome of Runella slithyformis DSM 19594.</title>
        <authorList>
            <consortium name="US DOE Joint Genome Institute (JGI-PGF)"/>
            <person name="Lucas S."/>
            <person name="Han J."/>
            <person name="Lapidus A."/>
            <person name="Bruce D."/>
            <person name="Goodwin L."/>
            <person name="Pitluck S."/>
            <person name="Peters L."/>
            <person name="Kyrpides N."/>
            <person name="Mavromatis K."/>
            <person name="Ivanova N."/>
            <person name="Ovchinnikova G."/>
            <person name="Zhang X."/>
            <person name="Misra M."/>
            <person name="Detter J.C."/>
            <person name="Tapia R."/>
            <person name="Han C."/>
            <person name="Land M."/>
            <person name="Hauser L."/>
            <person name="Markowitz V."/>
            <person name="Cheng J.-F."/>
            <person name="Hugenholtz P."/>
            <person name="Woyke T."/>
            <person name="Wu D."/>
            <person name="Tindall B."/>
            <person name="Faehrich R."/>
            <person name="Brambilla E."/>
            <person name="Klenk H.-P."/>
            <person name="Eisen J.A."/>
        </authorList>
    </citation>
    <scope>NUCLEOTIDE SEQUENCE [LARGE SCALE GENOMIC DNA]</scope>
    <source>
        <strain evidence="7">ATCC 29530 / DSM 19594 / LMG 11500 / NCIMB 11436 / LSU 4</strain>
    </source>
</reference>
<dbReference type="InterPro" id="IPR058626">
    <property type="entry name" value="MdtA-like_b-barrel"/>
</dbReference>
<evidence type="ECO:0000256" key="1">
    <source>
        <dbReference type="ARBA" id="ARBA00009477"/>
    </source>
</evidence>
<dbReference type="KEGG" id="rsi:Runsl_2814"/>